<dbReference type="GO" id="GO:0003677">
    <property type="term" value="F:DNA binding"/>
    <property type="evidence" value="ECO:0007669"/>
    <property type="project" value="InterPro"/>
</dbReference>
<evidence type="ECO:0000256" key="6">
    <source>
        <dbReference type="ARBA" id="ARBA00022801"/>
    </source>
</evidence>
<dbReference type="GO" id="GO:0008270">
    <property type="term" value="F:zinc ion binding"/>
    <property type="evidence" value="ECO:0007669"/>
    <property type="project" value="UniProtKB-UniRule"/>
</dbReference>
<keyword evidence="4 9" id="KW-0255">Endonuclease</keyword>
<feature type="domain" description="Xylose isomerase-like TIM barrel" evidence="10">
    <location>
        <begin position="65"/>
        <end position="320"/>
    </location>
</feature>
<feature type="binding site" evidence="9">
    <location>
        <position position="188"/>
    </location>
    <ligand>
        <name>Zn(2+)</name>
        <dbReference type="ChEBI" id="CHEBI:29105"/>
        <label>2</label>
    </ligand>
</feature>
<dbReference type="GO" id="GO:0003906">
    <property type="term" value="F:DNA-(apurinic or apyrimidinic site) endonuclease activity"/>
    <property type="evidence" value="ECO:0007669"/>
    <property type="project" value="TreeGrafter"/>
</dbReference>
<dbReference type="SUPFAM" id="SSF51658">
    <property type="entry name" value="Xylose isomerase-like"/>
    <property type="match status" value="1"/>
</dbReference>
<evidence type="ECO:0000313" key="12">
    <source>
        <dbReference type="Proteomes" id="UP000004837"/>
    </source>
</evidence>
<feature type="binding site" evidence="9">
    <location>
        <position position="274"/>
    </location>
    <ligand>
        <name>Zn(2+)</name>
        <dbReference type="ChEBI" id="CHEBI:29105"/>
        <label>3</label>
    </ligand>
</feature>
<accession>I0JZU7</accession>
<feature type="binding site" evidence="9">
    <location>
        <position position="272"/>
    </location>
    <ligand>
        <name>Zn(2+)</name>
        <dbReference type="ChEBI" id="CHEBI:29105"/>
        <label>3</label>
    </ligand>
</feature>
<evidence type="ECO:0000256" key="7">
    <source>
        <dbReference type="ARBA" id="ARBA00022833"/>
    </source>
</evidence>
<evidence type="ECO:0000256" key="5">
    <source>
        <dbReference type="ARBA" id="ARBA00022763"/>
    </source>
</evidence>
<keyword evidence="6 9" id="KW-0378">Hydrolase</keyword>
<dbReference type="GO" id="GO:0008833">
    <property type="term" value="F:deoxyribonuclease IV (phage-T4-induced) activity"/>
    <property type="evidence" value="ECO:0007669"/>
    <property type="project" value="UniProtKB-UniRule"/>
</dbReference>
<feature type="binding site" evidence="9">
    <location>
        <position position="222"/>
    </location>
    <ligand>
        <name>Zn(2+)</name>
        <dbReference type="ChEBI" id="CHEBI:29105"/>
        <label>2</label>
    </ligand>
</feature>
<dbReference type="InterPro" id="IPR036237">
    <property type="entry name" value="Xyl_isomerase-like_sf"/>
</dbReference>
<feature type="binding site" evidence="9">
    <location>
        <position position="151"/>
    </location>
    <ligand>
        <name>Zn(2+)</name>
        <dbReference type="ChEBI" id="CHEBI:29105"/>
        <label>1</label>
    </ligand>
</feature>
<dbReference type="NCBIfam" id="TIGR00587">
    <property type="entry name" value="nfo"/>
    <property type="match status" value="1"/>
</dbReference>
<feature type="binding site" evidence="9">
    <location>
        <position position="111"/>
    </location>
    <ligand>
        <name>Zn(2+)</name>
        <dbReference type="ChEBI" id="CHEBI:29105"/>
        <label>1</label>
    </ligand>
</feature>
<dbReference type="Gene3D" id="3.20.20.150">
    <property type="entry name" value="Divalent-metal-dependent TIM barrel enzymes"/>
    <property type="match status" value="1"/>
</dbReference>
<evidence type="ECO:0000313" key="11">
    <source>
        <dbReference type="EMBL" id="CCG92766.1"/>
    </source>
</evidence>
<protein>
    <recommendedName>
        <fullName evidence="9">Probable endonuclease 4</fullName>
        <ecNumber evidence="9">3.1.21.2</ecNumber>
    </recommendedName>
    <alternativeName>
        <fullName evidence="9">Endodeoxyribonuclease IV</fullName>
    </alternativeName>
    <alternativeName>
        <fullName evidence="9">Endonuclease IV</fullName>
    </alternativeName>
</protein>
<gene>
    <name evidence="9 11" type="primary">nfo</name>
    <name evidence="11" type="ORF">MFUM_80003</name>
</gene>
<feature type="binding site" evidence="9">
    <location>
        <position position="225"/>
    </location>
    <ligand>
        <name>Zn(2+)</name>
        <dbReference type="ChEBI" id="CHEBI:29105"/>
        <label>3</label>
    </ligand>
</feature>
<dbReference type="PANTHER" id="PTHR21445:SF0">
    <property type="entry name" value="APURINIC-APYRIMIDINIC ENDONUCLEASE"/>
    <property type="match status" value="1"/>
</dbReference>
<dbReference type="OrthoDB" id="9805666at2"/>
<comment type="cofactor">
    <cofactor evidence="9">
        <name>Zn(2+)</name>
        <dbReference type="ChEBI" id="CHEBI:29105"/>
    </cofactor>
    <text evidence="9">Binds 3 Zn(2+) ions.</text>
</comment>
<evidence type="ECO:0000256" key="8">
    <source>
        <dbReference type="ARBA" id="ARBA00023204"/>
    </source>
</evidence>
<dbReference type="InterPro" id="IPR013022">
    <property type="entry name" value="Xyl_isomerase-like_TIM-brl"/>
</dbReference>
<dbReference type="InParanoid" id="I0JZU7"/>
<keyword evidence="8 9" id="KW-0234">DNA repair</keyword>
<dbReference type="CDD" id="cd00019">
    <property type="entry name" value="AP2Ec"/>
    <property type="match status" value="1"/>
</dbReference>
<evidence type="ECO:0000256" key="4">
    <source>
        <dbReference type="ARBA" id="ARBA00022759"/>
    </source>
</evidence>
<dbReference type="FunCoup" id="I0JZU7">
    <property type="interactions" value="243"/>
</dbReference>
<feature type="binding site" evidence="9">
    <location>
        <position position="259"/>
    </location>
    <ligand>
        <name>Zn(2+)</name>
        <dbReference type="ChEBI" id="CHEBI:29105"/>
        <label>2</label>
    </ligand>
</feature>
<evidence type="ECO:0000256" key="3">
    <source>
        <dbReference type="ARBA" id="ARBA00022723"/>
    </source>
</evidence>
<dbReference type="SMART" id="SM00518">
    <property type="entry name" value="AP2Ec"/>
    <property type="match status" value="1"/>
</dbReference>
<dbReference type="AlphaFoldDB" id="I0JZU7"/>
<comment type="function">
    <text evidence="9">Endonuclease IV plays a role in DNA repair. It cleaves phosphodiester bonds at apurinic or apyrimidinic (AP) sites, generating a 3'-hydroxyl group and a 5'-terminal sugar phosphate.</text>
</comment>
<dbReference type="GO" id="GO:0008081">
    <property type="term" value="F:phosphoric diester hydrolase activity"/>
    <property type="evidence" value="ECO:0007669"/>
    <property type="project" value="TreeGrafter"/>
</dbReference>
<keyword evidence="7 9" id="KW-0862">Zinc</keyword>
<dbReference type="PROSITE" id="PS51432">
    <property type="entry name" value="AP_NUCLEASE_F2_4"/>
    <property type="match status" value="1"/>
</dbReference>
<dbReference type="InterPro" id="IPR018246">
    <property type="entry name" value="AP_endonuc_F2_Zn_BS"/>
</dbReference>
<dbReference type="PROSITE" id="PS00731">
    <property type="entry name" value="AP_NUCLEASE_F2_3"/>
    <property type="match status" value="1"/>
</dbReference>
<comment type="caution">
    <text evidence="11">The sequence shown here is derived from an EMBL/GenBank/DDBJ whole genome shotgun (WGS) entry which is preliminary data.</text>
</comment>
<dbReference type="FunFam" id="3.20.20.150:FF:000001">
    <property type="entry name" value="Probable endonuclease 4"/>
    <property type="match status" value="1"/>
</dbReference>
<feature type="binding site" evidence="9">
    <location>
        <position position="304"/>
    </location>
    <ligand>
        <name>Zn(2+)</name>
        <dbReference type="ChEBI" id="CHEBI:29105"/>
        <label>2</label>
    </ligand>
</feature>
<dbReference type="PANTHER" id="PTHR21445">
    <property type="entry name" value="ENDONUCLEASE IV ENDODEOXYRIBONUCLEASE IV"/>
    <property type="match status" value="1"/>
</dbReference>
<keyword evidence="3 9" id="KW-0479">Metal-binding</keyword>
<dbReference type="EC" id="3.1.21.2" evidence="9"/>
<name>I0JZU7_METFB</name>
<evidence type="ECO:0000259" key="10">
    <source>
        <dbReference type="Pfam" id="PF01261"/>
    </source>
</evidence>
<dbReference type="eggNOG" id="COG0648">
    <property type="taxonomic scope" value="Bacteria"/>
</dbReference>
<dbReference type="InterPro" id="IPR001719">
    <property type="entry name" value="AP_endonuc_2"/>
</dbReference>
<dbReference type="GO" id="GO:0006284">
    <property type="term" value="P:base-excision repair"/>
    <property type="evidence" value="ECO:0007669"/>
    <property type="project" value="TreeGrafter"/>
</dbReference>
<sequence length="324" mass="36215">MGPESLLPQSGNLRFFKNGNLKMGTKERLPKQEMCQHPLLPAEIKSRLVGAHVSIAGGFRFAVLRAKACGFSAAQIFLKNCRRWEDPIVDPEDIAQFLSLKEKYRIFFFGHFSYLINLCASTEQTAEKSIHALLQEMAIASKLTLPFVVLHPGSSAVEKTIEAIEVLSTRLNLVMEMTEAEEVKIALETMAGQGGQIGRNIEQLKAIFERLNKPERFCFCLDTAHLWEAGYDVKSKEGYEELIEKISAALGLSRIAAFHLNDSSSPFGSNVDRHAHIGEGTIGLEPFRRIMEDSRFASLPMVLETPKENGVEADCQNLRKILVY</sequence>
<keyword evidence="2 9" id="KW-0540">Nuclease</keyword>
<comment type="catalytic activity">
    <reaction evidence="9">
        <text>Endonucleolytic cleavage to 5'-phosphooligonucleotide end-products.</text>
        <dbReference type="EC" id="3.1.21.2"/>
    </reaction>
</comment>
<dbReference type="Pfam" id="PF01261">
    <property type="entry name" value="AP_endonuc_2"/>
    <property type="match status" value="1"/>
</dbReference>
<dbReference type="Proteomes" id="UP000004837">
    <property type="component" value="Unassembled WGS sequence"/>
</dbReference>
<evidence type="ECO:0000256" key="2">
    <source>
        <dbReference type="ARBA" id="ARBA00022722"/>
    </source>
</evidence>
<proteinExistence type="inferred from homology"/>
<dbReference type="HAMAP" id="MF_00152">
    <property type="entry name" value="Nfo"/>
    <property type="match status" value="1"/>
</dbReference>
<reference evidence="11 12" key="1">
    <citation type="journal article" date="2012" name="J. Bacteriol.">
        <title>Draft Genome Sequence of the Volcano-Inhabiting Thermoacidophilic Methanotroph Methylacidiphilum fumariolicum Strain SolV.</title>
        <authorList>
            <person name="Khadem A.F."/>
            <person name="Wieczorek A.S."/>
            <person name="Pol A."/>
            <person name="Vuilleumier S."/>
            <person name="Harhangi H.R."/>
            <person name="Dunfield P.F."/>
            <person name="Kalyuzhnaya M.G."/>
            <person name="Murrell J.C."/>
            <person name="Francoijs K.-J."/>
            <person name="Stunnenberg H.G."/>
            <person name="Stein L.Y."/>
            <person name="DiSpirito A.A."/>
            <person name="Semrau J.D."/>
            <person name="Lajus A."/>
            <person name="Medigue C."/>
            <person name="Klotz M.G."/>
            <person name="Jetten M.S.M."/>
            <person name="Op den Camp H.J.M."/>
        </authorList>
    </citation>
    <scope>NUCLEOTIDE SEQUENCE [LARGE SCALE GENOMIC DNA]</scope>
    <source>
        <strain evidence="11 12">SolV</strain>
    </source>
</reference>
<evidence type="ECO:0000256" key="9">
    <source>
        <dbReference type="HAMAP-Rule" id="MF_00152"/>
    </source>
</evidence>
<dbReference type="STRING" id="1156937.GCA_000953475_01252"/>
<organism evidence="11 12">
    <name type="scientific">Methylacidiphilum fumariolicum (strain SolV)</name>
    <dbReference type="NCBI Taxonomy" id="1156937"/>
    <lineage>
        <taxon>Bacteria</taxon>
        <taxon>Pseudomonadati</taxon>
        <taxon>Verrucomicrobiota</taxon>
        <taxon>Methylacidiphilae</taxon>
        <taxon>Methylacidiphilales</taxon>
        <taxon>Methylacidiphilaceae</taxon>
        <taxon>Methylacidiphilum (ex Ratnadevi et al. 2023)</taxon>
    </lineage>
</organism>
<keyword evidence="5 9" id="KW-0227">DNA damage</keyword>
<comment type="similarity">
    <text evidence="1 9">Belongs to the AP endonuclease 2 family.</text>
</comment>
<dbReference type="EMBL" id="CAHT01000088">
    <property type="protein sequence ID" value="CCG92766.1"/>
    <property type="molecule type" value="Genomic_DNA"/>
</dbReference>
<feature type="binding site" evidence="9">
    <location>
        <position position="188"/>
    </location>
    <ligand>
        <name>Zn(2+)</name>
        <dbReference type="ChEBI" id="CHEBI:29105"/>
        <label>1</label>
    </ligand>
</feature>
<evidence type="ECO:0000256" key="1">
    <source>
        <dbReference type="ARBA" id="ARBA00005340"/>
    </source>
</evidence>